<dbReference type="GO" id="GO:0005737">
    <property type="term" value="C:cytoplasm"/>
    <property type="evidence" value="ECO:0007669"/>
    <property type="project" value="TreeGrafter"/>
</dbReference>
<accession>A0A285UWE7</accession>
<gene>
    <name evidence="8" type="ORF">SAMN05892877_11776</name>
</gene>
<dbReference type="InterPro" id="IPR045864">
    <property type="entry name" value="aa-tRNA-synth_II/BPL/LPL"/>
</dbReference>
<evidence type="ECO:0000256" key="1">
    <source>
        <dbReference type="ARBA" id="ARBA00022598"/>
    </source>
</evidence>
<dbReference type="EC" id="6.3.4.15" evidence="5"/>
<evidence type="ECO:0000256" key="5">
    <source>
        <dbReference type="ARBA" id="ARBA00024227"/>
    </source>
</evidence>
<reference evidence="8 9" key="1">
    <citation type="submission" date="2017-08" db="EMBL/GenBank/DDBJ databases">
        <authorList>
            <person name="de Groot N.N."/>
        </authorList>
    </citation>
    <scope>NUCLEOTIDE SEQUENCE [LARGE SCALE GENOMIC DNA]</scope>
    <source>
        <strain evidence="8 9">JC85</strain>
    </source>
</reference>
<dbReference type="SUPFAM" id="SSF55681">
    <property type="entry name" value="Class II aaRS and biotin synthetases"/>
    <property type="match status" value="1"/>
</dbReference>
<dbReference type="InterPro" id="IPR008988">
    <property type="entry name" value="Transcriptional_repressor_C"/>
</dbReference>
<evidence type="ECO:0000259" key="7">
    <source>
        <dbReference type="PROSITE" id="PS51733"/>
    </source>
</evidence>
<evidence type="ECO:0000313" key="8">
    <source>
        <dbReference type="EMBL" id="SOC45688.1"/>
    </source>
</evidence>
<evidence type="ECO:0000256" key="4">
    <source>
        <dbReference type="ARBA" id="ARBA00023267"/>
    </source>
</evidence>
<dbReference type="GO" id="GO:0004077">
    <property type="term" value="F:biotin--[biotin carboxyl-carrier protein] ligase activity"/>
    <property type="evidence" value="ECO:0007669"/>
    <property type="project" value="UniProtKB-EC"/>
</dbReference>
<evidence type="ECO:0000256" key="6">
    <source>
        <dbReference type="ARBA" id="ARBA00047846"/>
    </source>
</evidence>
<evidence type="ECO:0000313" key="9">
    <source>
        <dbReference type="Proteomes" id="UP000219167"/>
    </source>
</evidence>
<dbReference type="Pfam" id="PF03099">
    <property type="entry name" value="BPL_LplA_LipB"/>
    <property type="match status" value="1"/>
</dbReference>
<dbReference type="GO" id="GO:0005524">
    <property type="term" value="F:ATP binding"/>
    <property type="evidence" value="ECO:0007669"/>
    <property type="project" value="UniProtKB-KW"/>
</dbReference>
<dbReference type="EMBL" id="OBQD01000017">
    <property type="protein sequence ID" value="SOC45688.1"/>
    <property type="molecule type" value="Genomic_DNA"/>
</dbReference>
<keyword evidence="1 8" id="KW-0436">Ligase</keyword>
<organism evidence="8 9">
    <name type="scientific">Rhizobium subbaraonis</name>
    <dbReference type="NCBI Taxonomy" id="908946"/>
    <lineage>
        <taxon>Bacteria</taxon>
        <taxon>Pseudomonadati</taxon>
        <taxon>Pseudomonadota</taxon>
        <taxon>Alphaproteobacteria</taxon>
        <taxon>Hyphomicrobiales</taxon>
        <taxon>Rhizobiaceae</taxon>
        <taxon>Rhizobium/Agrobacterium group</taxon>
        <taxon>Rhizobium</taxon>
    </lineage>
</organism>
<dbReference type="NCBIfam" id="TIGR00121">
    <property type="entry name" value="birA_ligase"/>
    <property type="match status" value="1"/>
</dbReference>
<proteinExistence type="predicted"/>
<dbReference type="PANTHER" id="PTHR12835:SF5">
    <property type="entry name" value="BIOTIN--PROTEIN LIGASE"/>
    <property type="match status" value="1"/>
</dbReference>
<name>A0A285UWE7_9HYPH</name>
<dbReference type="Proteomes" id="UP000219167">
    <property type="component" value="Unassembled WGS sequence"/>
</dbReference>
<dbReference type="PANTHER" id="PTHR12835">
    <property type="entry name" value="BIOTIN PROTEIN LIGASE"/>
    <property type="match status" value="1"/>
</dbReference>
<dbReference type="PROSITE" id="PS51733">
    <property type="entry name" value="BPL_LPL_CATALYTIC"/>
    <property type="match status" value="1"/>
</dbReference>
<keyword evidence="4" id="KW-0092">Biotin</keyword>
<dbReference type="Gene3D" id="2.30.30.100">
    <property type="match status" value="1"/>
</dbReference>
<dbReference type="RefSeq" id="WP_097142132.1">
    <property type="nucleotide sequence ID" value="NZ_OBQD01000017.1"/>
</dbReference>
<comment type="catalytic activity">
    <reaction evidence="6">
        <text>biotin + L-lysyl-[protein] + ATP = N(6)-biotinyl-L-lysyl-[protein] + AMP + diphosphate + H(+)</text>
        <dbReference type="Rhea" id="RHEA:11756"/>
        <dbReference type="Rhea" id="RHEA-COMP:9752"/>
        <dbReference type="Rhea" id="RHEA-COMP:10505"/>
        <dbReference type="ChEBI" id="CHEBI:15378"/>
        <dbReference type="ChEBI" id="CHEBI:29969"/>
        <dbReference type="ChEBI" id="CHEBI:30616"/>
        <dbReference type="ChEBI" id="CHEBI:33019"/>
        <dbReference type="ChEBI" id="CHEBI:57586"/>
        <dbReference type="ChEBI" id="CHEBI:83144"/>
        <dbReference type="ChEBI" id="CHEBI:456215"/>
        <dbReference type="EC" id="6.3.4.15"/>
    </reaction>
</comment>
<dbReference type="InterPro" id="IPR004408">
    <property type="entry name" value="Biotin_CoA_COase_ligase"/>
</dbReference>
<keyword evidence="9" id="KW-1185">Reference proteome</keyword>
<dbReference type="OrthoDB" id="9807064at2"/>
<dbReference type="InterPro" id="IPR003142">
    <property type="entry name" value="BPL_C"/>
</dbReference>
<dbReference type="CDD" id="cd16442">
    <property type="entry name" value="BPL"/>
    <property type="match status" value="1"/>
</dbReference>
<dbReference type="SUPFAM" id="SSF50037">
    <property type="entry name" value="C-terminal domain of transcriptional repressors"/>
    <property type="match status" value="1"/>
</dbReference>
<keyword evidence="3" id="KW-0067">ATP-binding</keyword>
<dbReference type="InterPro" id="IPR004143">
    <property type="entry name" value="BPL_LPL_catalytic"/>
</dbReference>
<dbReference type="AlphaFoldDB" id="A0A285UWE7"/>
<dbReference type="Pfam" id="PF02237">
    <property type="entry name" value="BPL_C"/>
    <property type="match status" value="1"/>
</dbReference>
<evidence type="ECO:0000256" key="3">
    <source>
        <dbReference type="ARBA" id="ARBA00022840"/>
    </source>
</evidence>
<protein>
    <recommendedName>
        <fullName evidence="5">biotin--[biotin carboxyl-carrier protein] ligase</fullName>
        <ecNumber evidence="5">6.3.4.15</ecNumber>
    </recommendedName>
</protein>
<keyword evidence="2" id="KW-0547">Nucleotide-binding</keyword>
<sequence length="255" mass="27379">MTGRTGTGRLTLDDFRHEALVETTSTNADCLERARRGALSGLWITAARQTGGRGRRGRPWTSEAGNLYASLLLIDPAPMERLGSLPLAVAVAVQSAISSIMPLDAPPVKIKWPNDLLIERRKICGILIEAETMADGRQAIVIGCGINVAVAPETGLYPVARLSDYGCTVGPAELFAHLFREMADILRLWDSANGIGEITARWRKVAGGIGERITVNLPTQSISGRFVGIDDSGLLKLEADEGDVRLIAAGDVFFE</sequence>
<dbReference type="Gene3D" id="3.30.930.10">
    <property type="entry name" value="Bira Bifunctional Protein, Domain 2"/>
    <property type="match status" value="1"/>
</dbReference>
<feature type="domain" description="BPL/LPL catalytic" evidence="7">
    <location>
        <begin position="6"/>
        <end position="190"/>
    </location>
</feature>
<evidence type="ECO:0000256" key="2">
    <source>
        <dbReference type="ARBA" id="ARBA00022741"/>
    </source>
</evidence>